<dbReference type="EMBL" id="JABMIG020000217">
    <property type="protein sequence ID" value="KAL3785310.1"/>
    <property type="molecule type" value="Genomic_DNA"/>
</dbReference>
<evidence type="ECO:0000313" key="2">
    <source>
        <dbReference type="Proteomes" id="UP001516023"/>
    </source>
</evidence>
<evidence type="ECO:0000313" key="1">
    <source>
        <dbReference type="EMBL" id="KAL3785310.1"/>
    </source>
</evidence>
<gene>
    <name evidence="1" type="ORF">HJC23_008874</name>
</gene>
<proteinExistence type="predicted"/>
<keyword evidence="2" id="KW-1185">Reference proteome</keyword>
<name>A0ABD3PFU8_9STRA</name>
<accession>A0ABD3PFU8</accession>
<reference evidence="1 2" key="1">
    <citation type="journal article" date="2020" name="G3 (Bethesda)">
        <title>Improved Reference Genome for Cyclotella cryptica CCMP332, a Model for Cell Wall Morphogenesis, Salinity Adaptation, and Lipid Production in Diatoms (Bacillariophyta).</title>
        <authorList>
            <person name="Roberts W.R."/>
            <person name="Downey K.M."/>
            <person name="Ruck E.C."/>
            <person name="Traller J.C."/>
            <person name="Alverson A.J."/>
        </authorList>
    </citation>
    <scope>NUCLEOTIDE SEQUENCE [LARGE SCALE GENOMIC DNA]</scope>
    <source>
        <strain evidence="1 2">CCMP332</strain>
    </source>
</reference>
<organism evidence="1 2">
    <name type="scientific">Cyclotella cryptica</name>
    <dbReference type="NCBI Taxonomy" id="29204"/>
    <lineage>
        <taxon>Eukaryota</taxon>
        <taxon>Sar</taxon>
        <taxon>Stramenopiles</taxon>
        <taxon>Ochrophyta</taxon>
        <taxon>Bacillariophyta</taxon>
        <taxon>Coscinodiscophyceae</taxon>
        <taxon>Thalassiosirophycidae</taxon>
        <taxon>Stephanodiscales</taxon>
        <taxon>Stephanodiscaceae</taxon>
        <taxon>Cyclotella</taxon>
    </lineage>
</organism>
<dbReference type="AlphaFoldDB" id="A0ABD3PFU8"/>
<dbReference type="Proteomes" id="UP001516023">
    <property type="component" value="Unassembled WGS sequence"/>
</dbReference>
<sequence length="239" mass="26369">MSNCSAMETALDRILHSALQQQQQQGHPNGIAAAASHHAVSTFGSLLGSMTSTALAGPKFLVMPAAPMETLLHSSSPMGNSSMDMCEAFLLACLSSMLITNPHHGYHRHPLSLHSSPLHIMSPPQPQAMHHHPMMMMQQQYQMIQQMQMQQMHMAAMVEHQQTMQPQQQQPPMSGRQTRHAVPLEQTQSGTHSVAMPQTSVNETISLSQEDDVLTVGNGKLDEIYNEGKTDPVSWIFFL</sequence>
<protein>
    <submittedName>
        <fullName evidence="1">Uncharacterized protein</fullName>
    </submittedName>
</protein>
<comment type="caution">
    <text evidence="1">The sequence shown here is derived from an EMBL/GenBank/DDBJ whole genome shotgun (WGS) entry which is preliminary data.</text>
</comment>